<comment type="pathway">
    <text evidence="9">Carbohydrate metabolism; D-ribose degradation; D-ribose 5-phosphate from beta-D-ribopyranose: step 2/2.</text>
</comment>
<keyword evidence="2 9" id="KW-0479">Metal-binding</keyword>
<feature type="binding site" evidence="9">
    <location>
        <position position="200"/>
    </location>
    <ligand>
        <name>ATP</name>
        <dbReference type="ChEBI" id="CHEBI:30616"/>
    </ligand>
</feature>
<dbReference type="Gene3D" id="3.40.1190.20">
    <property type="match status" value="1"/>
</dbReference>
<evidence type="ECO:0000259" key="10">
    <source>
        <dbReference type="Pfam" id="PF00294"/>
    </source>
</evidence>
<feature type="binding site" evidence="9">
    <location>
        <position position="305"/>
    </location>
    <ligand>
        <name>K(+)</name>
        <dbReference type="ChEBI" id="CHEBI:29103"/>
    </ligand>
</feature>
<feature type="binding site" evidence="9">
    <location>
        <begin position="42"/>
        <end position="46"/>
    </location>
    <ligand>
        <name>substrate</name>
    </ligand>
</feature>
<comment type="subunit">
    <text evidence="9">Homodimer.</text>
</comment>
<feature type="binding site" evidence="9">
    <location>
        <position position="272"/>
    </location>
    <ligand>
        <name>substrate</name>
    </ligand>
</feature>
<evidence type="ECO:0000256" key="6">
    <source>
        <dbReference type="ARBA" id="ARBA00022842"/>
    </source>
</evidence>
<feature type="binding site" evidence="9">
    <location>
        <position position="156"/>
    </location>
    <ligand>
        <name>substrate</name>
    </ligand>
</feature>
<keyword evidence="8 9" id="KW-0119">Carbohydrate metabolism</keyword>
<feature type="binding site" evidence="9">
    <location>
        <position position="266"/>
    </location>
    <ligand>
        <name>K(+)</name>
        <dbReference type="ChEBI" id="CHEBI:29103"/>
    </ligand>
</feature>
<comment type="activity regulation">
    <text evidence="9">Activated by a monovalent cation that binds near, but not in, the active site. The most likely occupant of the site in vivo is potassium. Ion binding induces a conformational change that may alter substrate affinity.</text>
</comment>
<gene>
    <name evidence="11" type="ORF">CFO_g3103</name>
</gene>
<protein>
    <recommendedName>
        <fullName evidence="9">Ribokinase</fullName>
        <shortName evidence="9">RK</shortName>
        <ecNumber evidence="9">2.7.1.15</ecNumber>
    </recommendedName>
</protein>
<dbReference type="GO" id="GO:0005737">
    <property type="term" value="C:cytoplasm"/>
    <property type="evidence" value="ECO:0007669"/>
    <property type="project" value="UniProtKB-SubCell"/>
</dbReference>
<comment type="function">
    <text evidence="9">Catalyzes the phosphorylation of ribose at O-5 in a reaction requiring ATP and magnesium. The resulting D-ribose-5-phosphate can then be used either for sythesis of nucleotides, histidine, and tryptophan, or as a component of the pentose phosphate pathway.</text>
</comment>
<dbReference type="PANTHER" id="PTHR10584">
    <property type="entry name" value="SUGAR KINASE"/>
    <property type="match status" value="1"/>
</dbReference>
<feature type="binding site" evidence="9">
    <location>
        <position position="296"/>
    </location>
    <ligand>
        <name>ATP</name>
        <dbReference type="ChEBI" id="CHEBI:30616"/>
    </ligand>
</feature>
<dbReference type="SUPFAM" id="SSF53613">
    <property type="entry name" value="Ribokinase-like"/>
    <property type="match status" value="1"/>
</dbReference>
<dbReference type="HAMAP" id="MF_01987">
    <property type="entry name" value="Ribokinase"/>
    <property type="match status" value="1"/>
</dbReference>
<keyword evidence="4 9" id="KW-0418">Kinase</keyword>
<dbReference type="Pfam" id="PF00294">
    <property type="entry name" value="PfkB"/>
    <property type="match status" value="1"/>
</dbReference>
<comment type="subcellular location">
    <subcellularLocation>
        <location evidence="9">Cytoplasm</location>
    </subcellularLocation>
    <subcellularLocation>
        <location evidence="9">Nucleus</location>
    </subcellularLocation>
</comment>
<dbReference type="EC" id="2.7.1.15" evidence="9"/>
<feature type="binding site" evidence="9">
    <location>
        <begin position="239"/>
        <end position="244"/>
    </location>
    <ligand>
        <name>ATP</name>
        <dbReference type="ChEBI" id="CHEBI:30616"/>
    </ligand>
</feature>
<comment type="cofactor">
    <cofactor evidence="9">
        <name>Mg(2+)</name>
        <dbReference type="ChEBI" id="CHEBI:18420"/>
    </cofactor>
    <text evidence="9">Requires a divalent cation, most likely magnesium in vivo, as an electrophilic catalyst to aid phosphoryl group transfer. It is the chelate of the metal and the nucleotide that is the actual substrate.</text>
</comment>
<dbReference type="AlphaFoldDB" id="A0A0F8DF35"/>
<dbReference type="CDD" id="cd01174">
    <property type="entry name" value="ribokinase"/>
    <property type="match status" value="1"/>
</dbReference>
<sequence length="318" mass="32882">MASPPVIAVIGSLNADLVMYTPYIPKAGETMTAHTFHTGLGGKGANQAVACAKLSRTSGSPSPSSKSASAVVRMIGAVGNDTNGRNMLEGLAGYGVDASDVTVVEGVSTGVAIILVEDNGENRILLSAGANHTVTPDAFEKGFPGPKPDIIIMQLEIPMETVLKCLIMARRENIPVILNPAPAQAIPAEHLKGLEHIIVNETEAMIMTGCDESLLKTAKGLEAATKILKDAGVQNVVITLGGQGVFYSAADGTNELVPAEKVQVVDTTAAGDTFVAVYALEIAKGSTLGQAVLLANKAASKTVQKKGAQESIPWLDEL</sequence>
<dbReference type="InterPro" id="IPR011611">
    <property type="entry name" value="PfkB_dom"/>
</dbReference>
<feature type="binding site" evidence="9">
    <location>
        <position position="302"/>
    </location>
    <ligand>
        <name>K(+)</name>
        <dbReference type="ChEBI" id="CHEBI:29103"/>
    </ligand>
</feature>
<keyword evidence="9" id="KW-0539">Nucleus</keyword>
<name>A0A0F8DF35_CERFI</name>
<keyword evidence="6 9" id="KW-0460">Magnesium</keyword>
<dbReference type="Proteomes" id="UP000034841">
    <property type="component" value="Unassembled WGS sequence"/>
</dbReference>
<dbReference type="EMBL" id="LBBL01000151">
    <property type="protein sequence ID" value="KKF94569.1"/>
    <property type="molecule type" value="Genomic_DNA"/>
</dbReference>
<evidence type="ECO:0000256" key="4">
    <source>
        <dbReference type="ARBA" id="ARBA00022777"/>
    </source>
</evidence>
<evidence type="ECO:0000256" key="7">
    <source>
        <dbReference type="ARBA" id="ARBA00022958"/>
    </source>
</evidence>
<feature type="binding site" evidence="9">
    <location>
        <position position="268"/>
    </location>
    <ligand>
        <name>K(+)</name>
        <dbReference type="ChEBI" id="CHEBI:29103"/>
    </ligand>
</feature>
<keyword evidence="7 9" id="KW-0630">Potassium</keyword>
<evidence type="ECO:0000256" key="8">
    <source>
        <dbReference type="ARBA" id="ARBA00023277"/>
    </source>
</evidence>
<comment type="catalytic activity">
    <reaction evidence="9">
        <text>D-ribose + ATP = D-ribose 5-phosphate + ADP + H(+)</text>
        <dbReference type="Rhea" id="RHEA:13697"/>
        <dbReference type="ChEBI" id="CHEBI:15378"/>
        <dbReference type="ChEBI" id="CHEBI:30616"/>
        <dbReference type="ChEBI" id="CHEBI:47013"/>
        <dbReference type="ChEBI" id="CHEBI:78346"/>
        <dbReference type="ChEBI" id="CHEBI:456216"/>
        <dbReference type="EC" id="2.7.1.15"/>
    </reaction>
</comment>
<evidence type="ECO:0000256" key="1">
    <source>
        <dbReference type="ARBA" id="ARBA00022679"/>
    </source>
</evidence>
<keyword evidence="9" id="KW-0963">Cytoplasm</keyword>
<organism evidence="11 12">
    <name type="scientific">Ceratocystis fimbriata f. sp. platani</name>
    <dbReference type="NCBI Taxonomy" id="88771"/>
    <lineage>
        <taxon>Eukaryota</taxon>
        <taxon>Fungi</taxon>
        <taxon>Dikarya</taxon>
        <taxon>Ascomycota</taxon>
        <taxon>Pezizomycotina</taxon>
        <taxon>Sordariomycetes</taxon>
        <taxon>Hypocreomycetidae</taxon>
        <taxon>Microascales</taxon>
        <taxon>Ceratocystidaceae</taxon>
        <taxon>Ceratocystis</taxon>
    </lineage>
</organism>
<dbReference type="GO" id="GO:0046872">
    <property type="term" value="F:metal ion binding"/>
    <property type="evidence" value="ECO:0007669"/>
    <property type="project" value="UniProtKB-KW"/>
</dbReference>
<evidence type="ECO:0000256" key="5">
    <source>
        <dbReference type="ARBA" id="ARBA00022840"/>
    </source>
</evidence>
<dbReference type="OrthoDB" id="415590at2759"/>
<evidence type="ECO:0000256" key="3">
    <source>
        <dbReference type="ARBA" id="ARBA00022741"/>
    </source>
</evidence>
<dbReference type="PRINTS" id="PR00990">
    <property type="entry name" value="RIBOKINASE"/>
</dbReference>
<accession>A0A0F8DF35</accession>
<feature type="domain" description="Carbohydrate kinase PfkB" evidence="10">
    <location>
        <begin position="7"/>
        <end position="314"/>
    </location>
</feature>
<feature type="binding site" evidence="9">
    <location>
        <begin position="271"/>
        <end position="272"/>
    </location>
    <ligand>
        <name>ATP</name>
        <dbReference type="ChEBI" id="CHEBI:30616"/>
    </ligand>
</feature>
<dbReference type="InterPro" id="IPR002139">
    <property type="entry name" value="Ribo/fructo_kinase"/>
</dbReference>
<keyword evidence="5 9" id="KW-0067">ATP-binding</keyword>
<dbReference type="UniPathway" id="UPA00916">
    <property type="reaction ID" value="UER00889"/>
</dbReference>
<dbReference type="GO" id="GO:0019303">
    <property type="term" value="P:D-ribose catabolic process"/>
    <property type="evidence" value="ECO:0007669"/>
    <property type="project" value="UniProtKB-UniRule"/>
</dbReference>
<dbReference type="NCBIfam" id="TIGR02152">
    <property type="entry name" value="D_ribokin_bact"/>
    <property type="match status" value="1"/>
</dbReference>
<dbReference type="GO" id="GO:0005524">
    <property type="term" value="F:ATP binding"/>
    <property type="evidence" value="ECO:0007669"/>
    <property type="project" value="UniProtKB-UniRule"/>
</dbReference>
<dbReference type="InterPro" id="IPR029056">
    <property type="entry name" value="Ribokinase-like"/>
</dbReference>
<dbReference type="GO" id="GO:0004747">
    <property type="term" value="F:ribokinase activity"/>
    <property type="evidence" value="ECO:0007669"/>
    <property type="project" value="UniProtKB-UniRule"/>
</dbReference>
<feature type="binding site" evidence="9">
    <location>
        <position position="311"/>
    </location>
    <ligand>
        <name>K(+)</name>
        <dbReference type="ChEBI" id="CHEBI:29103"/>
    </ligand>
</feature>
<reference evidence="11 12" key="1">
    <citation type="submission" date="2015-04" db="EMBL/GenBank/DDBJ databases">
        <title>Genome sequence of Ceratocystis platani, a major pathogen of plane trees.</title>
        <authorList>
            <person name="Belbahri L."/>
        </authorList>
    </citation>
    <scope>NUCLEOTIDE SEQUENCE [LARGE SCALE GENOMIC DNA]</scope>
    <source>
        <strain evidence="11 12">CFO</strain>
    </source>
</reference>
<proteinExistence type="inferred from homology"/>
<keyword evidence="3 9" id="KW-0547">Nucleotide-binding</keyword>
<comment type="caution">
    <text evidence="11">The sequence shown here is derived from an EMBL/GenBank/DDBJ whole genome shotgun (WGS) entry which is preliminary data.</text>
</comment>
<dbReference type="InterPro" id="IPR011877">
    <property type="entry name" value="Ribokinase"/>
</dbReference>
<dbReference type="GO" id="GO:0005634">
    <property type="term" value="C:nucleus"/>
    <property type="evidence" value="ECO:0007669"/>
    <property type="project" value="UniProtKB-SubCell"/>
</dbReference>
<feature type="binding site" evidence="9">
    <location>
        <begin position="14"/>
        <end position="16"/>
    </location>
    <ligand>
        <name>substrate</name>
    </ligand>
</feature>
<feature type="active site" description="Proton acceptor" evidence="9">
    <location>
        <position position="272"/>
    </location>
</feature>
<keyword evidence="12" id="KW-1185">Reference proteome</keyword>
<keyword evidence="1 9" id="KW-0808">Transferase</keyword>
<dbReference type="PANTHER" id="PTHR10584:SF166">
    <property type="entry name" value="RIBOKINASE"/>
    <property type="match status" value="1"/>
</dbReference>
<evidence type="ECO:0000256" key="9">
    <source>
        <dbReference type="HAMAP-Rule" id="MF_03215"/>
    </source>
</evidence>
<evidence type="ECO:0000313" key="11">
    <source>
        <dbReference type="EMBL" id="KKF94569.1"/>
    </source>
</evidence>
<comment type="caution">
    <text evidence="9">Lacks conserved residue(s) required for the propagation of feature annotation.</text>
</comment>
<evidence type="ECO:0000313" key="12">
    <source>
        <dbReference type="Proteomes" id="UP000034841"/>
    </source>
</evidence>
<comment type="similarity">
    <text evidence="9">Belongs to the carbohydrate kinase PfkB family. Ribokinase subfamily.</text>
</comment>
<feature type="binding site" evidence="9">
    <location>
        <position position="307"/>
    </location>
    <ligand>
        <name>K(+)</name>
        <dbReference type="ChEBI" id="CHEBI:29103"/>
    </ligand>
</feature>
<evidence type="ECO:0000256" key="2">
    <source>
        <dbReference type="ARBA" id="ARBA00022723"/>
    </source>
</evidence>